<accession>A0A3A4NPJ0</accession>
<proteinExistence type="predicted"/>
<feature type="region of interest" description="Disordered" evidence="1">
    <location>
        <begin position="1"/>
        <end position="34"/>
    </location>
</feature>
<dbReference type="PANTHER" id="PTHR30289:SF1">
    <property type="entry name" value="PEBP (PHOSPHATIDYLETHANOLAMINE-BINDING PROTEIN) FAMILY PROTEIN"/>
    <property type="match status" value="1"/>
</dbReference>
<dbReference type="PANTHER" id="PTHR30289">
    <property type="entry name" value="UNCHARACTERIZED PROTEIN YBCL-RELATED"/>
    <property type="match status" value="1"/>
</dbReference>
<organism evidence="2 3">
    <name type="scientific">Abyssobacteria bacterium (strain SURF_5)</name>
    <dbReference type="NCBI Taxonomy" id="2093360"/>
    <lineage>
        <taxon>Bacteria</taxon>
        <taxon>Pseudomonadati</taxon>
        <taxon>Candidatus Hydrogenedentota</taxon>
        <taxon>Candidatus Abyssobacteria</taxon>
    </lineage>
</organism>
<evidence type="ECO:0000256" key="1">
    <source>
        <dbReference type="SAM" id="MobiDB-lite"/>
    </source>
</evidence>
<sequence>MQIKSSAFEEGGTIPKKYTCEGQDVSPPLSWSDPPNGTKSLALIADDPDAPMGTWVHWVLYGLAPDVTRLSEGVPPDNEVLGGARQGRNDFGNIGYGGPCPPPGRPHRYYFKLYALDMKLSLAPGARKAELLKAMEAHILAEGQLMGRYGRS</sequence>
<dbReference type="EMBL" id="QZKU01000077">
    <property type="protein sequence ID" value="RJP20395.1"/>
    <property type="molecule type" value="Genomic_DNA"/>
</dbReference>
<evidence type="ECO:0000313" key="3">
    <source>
        <dbReference type="Proteomes" id="UP000265882"/>
    </source>
</evidence>
<dbReference type="InterPro" id="IPR005247">
    <property type="entry name" value="YbhB_YbcL/LppC-like"/>
</dbReference>
<dbReference type="NCBIfam" id="TIGR00481">
    <property type="entry name" value="YbhB/YbcL family Raf kinase inhibitor-like protein"/>
    <property type="match status" value="1"/>
</dbReference>
<comment type="caution">
    <text evidence="2">The sequence shown here is derived from an EMBL/GenBank/DDBJ whole genome shotgun (WGS) entry which is preliminary data.</text>
</comment>
<dbReference type="InterPro" id="IPR036610">
    <property type="entry name" value="PEBP-like_sf"/>
</dbReference>
<protein>
    <submittedName>
        <fullName evidence="2">YbhB/YbcL family Raf kinase inhibitor-like protein</fullName>
    </submittedName>
</protein>
<dbReference type="Proteomes" id="UP000265882">
    <property type="component" value="Unassembled WGS sequence"/>
</dbReference>
<dbReference type="CDD" id="cd00865">
    <property type="entry name" value="PEBP_bact_arch"/>
    <property type="match status" value="1"/>
</dbReference>
<name>A0A3A4NPJ0_ABYX5</name>
<dbReference type="Pfam" id="PF01161">
    <property type="entry name" value="PBP"/>
    <property type="match status" value="1"/>
</dbReference>
<dbReference type="Gene3D" id="3.90.280.10">
    <property type="entry name" value="PEBP-like"/>
    <property type="match status" value="1"/>
</dbReference>
<dbReference type="SUPFAM" id="SSF49777">
    <property type="entry name" value="PEBP-like"/>
    <property type="match status" value="1"/>
</dbReference>
<dbReference type="AlphaFoldDB" id="A0A3A4NPJ0"/>
<dbReference type="InterPro" id="IPR008914">
    <property type="entry name" value="PEBP"/>
</dbReference>
<evidence type="ECO:0000313" key="2">
    <source>
        <dbReference type="EMBL" id="RJP20395.1"/>
    </source>
</evidence>
<gene>
    <name evidence="2" type="ORF">C4520_11490</name>
</gene>
<reference evidence="2 3" key="1">
    <citation type="journal article" date="2017" name="ISME J.">
        <title>Energy and carbon metabolisms in a deep terrestrial subsurface fluid microbial community.</title>
        <authorList>
            <person name="Momper L."/>
            <person name="Jungbluth S.P."/>
            <person name="Lee M.D."/>
            <person name="Amend J.P."/>
        </authorList>
    </citation>
    <scope>NUCLEOTIDE SEQUENCE [LARGE SCALE GENOMIC DNA]</scope>
    <source>
        <strain evidence="2">SURF_5</strain>
    </source>
</reference>